<dbReference type="GO" id="GO:0031410">
    <property type="term" value="C:cytoplasmic vesicle"/>
    <property type="evidence" value="ECO:0007669"/>
    <property type="project" value="UniProtKB-KW"/>
</dbReference>
<gene>
    <name evidence="7" type="ORF">M408DRAFT_328683</name>
</gene>
<accession>A0A0C3BBA4</accession>
<sequence>MAEQVAATKISEKAEEGGVLAKLMIFSLALGIAPITAYFGTQKYLTPDNSIYPAVAAVVVANIILFGYVIVAFREDAQAQKMAQTRKTQ</sequence>
<evidence type="ECO:0000256" key="4">
    <source>
        <dbReference type="ARBA" id="ARBA00023136"/>
    </source>
</evidence>
<evidence type="ECO:0000256" key="2">
    <source>
        <dbReference type="ARBA" id="ARBA00022824"/>
    </source>
</evidence>
<evidence type="ECO:0000256" key="1">
    <source>
        <dbReference type="ARBA" id="ARBA00022692"/>
    </source>
</evidence>
<feature type="transmembrane region" description="Helical" evidence="6">
    <location>
        <begin position="51"/>
        <end position="73"/>
    </location>
</feature>
<dbReference type="InterPro" id="IPR019013">
    <property type="entry name" value="Vma21"/>
</dbReference>
<protein>
    <recommendedName>
        <fullName evidence="9">Vacuolar ATPase assembly integral membrane protein VMA21</fullName>
    </recommendedName>
</protein>
<keyword evidence="1 6" id="KW-0812">Transmembrane</keyword>
<evidence type="ECO:0000256" key="6">
    <source>
        <dbReference type="SAM" id="Phobius"/>
    </source>
</evidence>
<dbReference type="PANTHER" id="PTHR31792:SF3">
    <property type="entry name" value="VACUOLAR ATPASE ASSEMBLY INTEGRAL MEMBRANE PROTEIN VMA21"/>
    <property type="match status" value="1"/>
</dbReference>
<keyword evidence="8" id="KW-1185">Reference proteome</keyword>
<dbReference type="OrthoDB" id="160405at2759"/>
<proteinExistence type="predicted"/>
<reference evidence="7 8" key="1">
    <citation type="submission" date="2014-04" db="EMBL/GenBank/DDBJ databases">
        <authorList>
            <consortium name="DOE Joint Genome Institute"/>
            <person name="Kuo A."/>
            <person name="Zuccaro A."/>
            <person name="Kohler A."/>
            <person name="Nagy L.G."/>
            <person name="Floudas D."/>
            <person name="Copeland A."/>
            <person name="Barry K.W."/>
            <person name="Cichocki N."/>
            <person name="Veneault-Fourrey C."/>
            <person name="LaButti K."/>
            <person name="Lindquist E.A."/>
            <person name="Lipzen A."/>
            <person name="Lundell T."/>
            <person name="Morin E."/>
            <person name="Murat C."/>
            <person name="Sun H."/>
            <person name="Tunlid A."/>
            <person name="Henrissat B."/>
            <person name="Grigoriev I.V."/>
            <person name="Hibbett D.S."/>
            <person name="Martin F."/>
            <person name="Nordberg H.P."/>
            <person name="Cantor M.N."/>
            <person name="Hua S.X."/>
        </authorList>
    </citation>
    <scope>NUCLEOTIDE SEQUENCE [LARGE SCALE GENOMIC DNA]</scope>
    <source>
        <strain evidence="7 8">MAFF 305830</strain>
    </source>
</reference>
<dbReference type="HOGENOM" id="CLU_154717_0_0_1"/>
<organism evidence="7 8">
    <name type="scientific">Serendipita vermifera MAFF 305830</name>
    <dbReference type="NCBI Taxonomy" id="933852"/>
    <lineage>
        <taxon>Eukaryota</taxon>
        <taxon>Fungi</taxon>
        <taxon>Dikarya</taxon>
        <taxon>Basidiomycota</taxon>
        <taxon>Agaricomycotina</taxon>
        <taxon>Agaricomycetes</taxon>
        <taxon>Sebacinales</taxon>
        <taxon>Serendipitaceae</taxon>
        <taxon>Serendipita</taxon>
    </lineage>
</organism>
<evidence type="ECO:0000313" key="8">
    <source>
        <dbReference type="Proteomes" id="UP000054097"/>
    </source>
</evidence>
<evidence type="ECO:0000313" key="7">
    <source>
        <dbReference type="EMBL" id="KIM29409.1"/>
    </source>
</evidence>
<evidence type="ECO:0000256" key="3">
    <source>
        <dbReference type="ARBA" id="ARBA00022989"/>
    </source>
</evidence>
<keyword evidence="4 6" id="KW-0472">Membrane</keyword>
<name>A0A0C3BBA4_SERVB</name>
<reference evidence="8" key="2">
    <citation type="submission" date="2015-01" db="EMBL/GenBank/DDBJ databases">
        <title>Evolutionary Origins and Diversification of the Mycorrhizal Mutualists.</title>
        <authorList>
            <consortium name="DOE Joint Genome Institute"/>
            <consortium name="Mycorrhizal Genomics Consortium"/>
            <person name="Kohler A."/>
            <person name="Kuo A."/>
            <person name="Nagy L.G."/>
            <person name="Floudas D."/>
            <person name="Copeland A."/>
            <person name="Barry K.W."/>
            <person name="Cichocki N."/>
            <person name="Veneault-Fourrey C."/>
            <person name="LaButti K."/>
            <person name="Lindquist E.A."/>
            <person name="Lipzen A."/>
            <person name="Lundell T."/>
            <person name="Morin E."/>
            <person name="Murat C."/>
            <person name="Riley R."/>
            <person name="Ohm R."/>
            <person name="Sun H."/>
            <person name="Tunlid A."/>
            <person name="Henrissat B."/>
            <person name="Grigoriev I.V."/>
            <person name="Hibbett D.S."/>
            <person name="Martin F."/>
        </authorList>
    </citation>
    <scope>NUCLEOTIDE SEQUENCE [LARGE SCALE GENOMIC DNA]</scope>
    <source>
        <strain evidence="8">MAFF 305830</strain>
    </source>
</reference>
<feature type="transmembrane region" description="Helical" evidence="6">
    <location>
        <begin position="19"/>
        <end position="39"/>
    </location>
</feature>
<dbReference type="EMBL" id="KN824288">
    <property type="protein sequence ID" value="KIM29409.1"/>
    <property type="molecule type" value="Genomic_DNA"/>
</dbReference>
<dbReference type="GO" id="GO:0005789">
    <property type="term" value="C:endoplasmic reticulum membrane"/>
    <property type="evidence" value="ECO:0007669"/>
    <property type="project" value="TreeGrafter"/>
</dbReference>
<dbReference type="Pfam" id="PF09446">
    <property type="entry name" value="VMA21"/>
    <property type="match status" value="1"/>
</dbReference>
<keyword evidence="3 6" id="KW-1133">Transmembrane helix</keyword>
<evidence type="ECO:0000256" key="5">
    <source>
        <dbReference type="ARBA" id="ARBA00023329"/>
    </source>
</evidence>
<dbReference type="PANTHER" id="PTHR31792">
    <property type="entry name" value="VACUOLAR ATPASE ASSEMBLY INTEGRAL MEMBRANE PROTEIN VMA21"/>
    <property type="match status" value="1"/>
</dbReference>
<dbReference type="AlphaFoldDB" id="A0A0C3BBA4"/>
<evidence type="ECO:0008006" key="9">
    <source>
        <dbReference type="Google" id="ProtNLM"/>
    </source>
</evidence>
<dbReference type="STRING" id="933852.A0A0C3BBA4"/>
<keyword evidence="2" id="KW-0256">Endoplasmic reticulum</keyword>
<keyword evidence="5" id="KW-0968">Cytoplasmic vesicle</keyword>
<dbReference type="Proteomes" id="UP000054097">
    <property type="component" value="Unassembled WGS sequence"/>
</dbReference>
<dbReference type="GO" id="GO:0070072">
    <property type="term" value="P:vacuolar proton-transporting V-type ATPase complex assembly"/>
    <property type="evidence" value="ECO:0007669"/>
    <property type="project" value="InterPro"/>
</dbReference>